<dbReference type="Gramene" id="Pp3c23_10559V3.1">
    <property type="protein sequence ID" value="PAC:32950874.CDS.1"/>
    <property type="gene ID" value="Pp3c23_10559"/>
</dbReference>
<evidence type="ECO:0000313" key="2">
    <source>
        <dbReference type="EnsemblPlants" id="PAC:32950874.CDS.1"/>
    </source>
</evidence>
<dbReference type="Proteomes" id="UP000006727">
    <property type="component" value="Chromosome 23"/>
</dbReference>
<accession>A0A2K1IIT1</accession>
<protein>
    <submittedName>
        <fullName evidence="1 2">Uncharacterized protein</fullName>
    </submittedName>
</protein>
<keyword evidence="3" id="KW-1185">Reference proteome</keyword>
<dbReference type="InParanoid" id="A0A2K1IIT1"/>
<dbReference type="AlphaFoldDB" id="A0A2K1IIT1"/>
<name>A0A2K1IIT1_PHYPA</name>
<dbReference type="EnsemblPlants" id="Pp3c23_10559V3.1">
    <property type="protein sequence ID" value="PAC:32950874.CDS.1"/>
    <property type="gene ID" value="Pp3c23_10559"/>
</dbReference>
<proteinExistence type="predicted"/>
<reference evidence="1 3" key="2">
    <citation type="journal article" date="2018" name="Plant J.">
        <title>The Physcomitrella patens chromosome-scale assembly reveals moss genome structure and evolution.</title>
        <authorList>
            <person name="Lang D."/>
            <person name="Ullrich K.K."/>
            <person name="Murat F."/>
            <person name="Fuchs J."/>
            <person name="Jenkins J."/>
            <person name="Haas F.B."/>
            <person name="Piednoel M."/>
            <person name="Gundlach H."/>
            <person name="Van Bel M."/>
            <person name="Meyberg R."/>
            <person name="Vives C."/>
            <person name="Morata J."/>
            <person name="Symeonidi A."/>
            <person name="Hiss M."/>
            <person name="Muchero W."/>
            <person name="Kamisugi Y."/>
            <person name="Saleh O."/>
            <person name="Blanc G."/>
            <person name="Decker E.L."/>
            <person name="van Gessel N."/>
            <person name="Grimwood J."/>
            <person name="Hayes R.D."/>
            <person name="Graham S.W."/>
            <person name="Gunter L.E."/>
            <person name="McDaniel S.F."/>
            <person name="Hoernstein S.N.W."/>
            <person name="Larsson A."/>
            <person name="Li F.W."/>
            <person name="Perroud P.F."/>
            <person name="Phillips J."/>
            <person name="Ranjan P."/>
            <person name="Rokshar D.S."/>
            <person name="Rothfels C.J."/>
            <person name="Schneider L."/>
            <person name="Shu S."/>
            <person name="Stevenson D.W."/>
            <person name="Thummler F."/>
            <person name="Tillich M."/>
            <person name="Villarreal Aguilar J.C."/>
            <person name="Widiez T."/>
            <person name="Wong G.K."/>
            <person name="Wymore A."/>
            <person name="Zhang Y."/>
            <person name="Zimmer A.D."/>
            <person name="Quatrano R.S."/>
            <person name="Mayer K.F.X."/>
            <person name="Goodstein D."/>
            <person name="Casacuberta J.M."/>
            <person name="Vandepoele K."/>
            <person name="Reski R."/>
            <person name="Cuming A.C."/>
            <person name="Tuskan G.A."/>
            <person name="Maumus F."/>
            <person name="Salse J."/>
            <person name="Schmutz J."/>
            <person name="Rensing S.A."/>
        </authorList>
    </citation>
    <scope>NUCLEOTIDE SEQUENCE [LARGE SCALE GENOMIC DNA]</scope>
    <source>
        <strain evidence="2 3">cv. Gransden 2004</strain>
    </source>
</reference>
<reference evidence="2" key="3">
    <citation type="submission" date="2020-12" db="UniProtKB">
        <authorList>
            <consortium name="EnsemblPlants"/>
        </authorList>
    </citation>
    <scope>IDENTIFICATION</scope>
</reference>
<reference evidence="1 3" key="1">
    <citation type="journal article" date="2008" name="Science">
        <title>The Physcomitrella genome reveals evolutionary insights into the conquest of land by plants.</title>
        <authorList>
            <person name="Rensing S."/>
            <person name="Lang D."/>
            <person name="Zimmer A."/>
            <person name="Terry A."/>
            <person name="Salamov A."/>
            <person name="Shapiro H."/>
            <person name="Nishiyama T."/>
            <person name="Perroud P.-F."/>
            <person name="Lindquist E."/>
            <person name="Kamisugi Y."/>
            <person name="Tanahashi T."/>
            <person name="Sakakibara K."/>
            <person name="Fujita T."/>
            <person name="Oishi K."/>
            <person name="Shin-I T."/>
            <person name="Kuroki Y."/>
            <person name="Toyoda A."/>
            <person name="Suzuki Y."/>
            <person name="Hashimoto A."/>
            <person name="Yamaguchi K."/>
            <person name="Sugano A."/>
            <person name="Kohara Y."/>
            <person name="Fujiyama A."/>
            <person name="Anterola A."/>
            <person name="Aoki S."/>
            <person name="Ashton N."/>
            <person name="Barbazuk W.B."/>
            <person name="Barker E."/>
            <person name="Bennetzen J."/>
            <person name="Bezanilla M."/>
            <person name="Blankenship R."/>
            <person name="Cho S.H."/>
            <person name="Dutcher S."/>
            <person name="Estelle M."/>
            <person name="Fawcett J.A."/>
            <person name="Gundlach H."/>
            <person name="Hanada K."/>
            <person name="Heyl A."/>
            <person name="Hicks K.A."/>
            <person name="Hugh J."/>
            <person name="Lohr M."/>
            <person name="Mayer K."/>
            <person name="Melkozernov A."/>
            <person name="Murata T."/>
            <person name="Nelson D."/>
            <person name="Pils B."/>
            <person name="Prigge M."/>
            <person name="Reiss B."/>
            <person name="Renner T."/>
            <person name="Rombauts S."/>
            <person name="Rushton P."/>
            <person name="Sanderfoot A."/>
            <person name="Schween G."/>
            <person name="Shiu S.-H."/>
            <person name="Stueber K."/>
            <person name="Theodoulou F.L."/>
            <person name="Tu H."/>
            <person name="Van de Peer Y."/>
            <person name="Verrier P.J."/>
            <person name="Waters E."/>
            <person name="Wood A."/>
            <person name="Yang L."/>
            <person name="Cove D."/>
            <person name="Cuming A."/>
            <person name="Hasebe M."/>
            <person name="Lucas S."/>
            <person name="Mishler D.B."/>
            <person name="Reski R."/>
            <person name="Grigoriev I."/>
            <person name="Quatrano R.S."/>
            <person name="Boore J.L."/>
        </authorList>
    </citation>
    <scope>NUCLEOTIDE SEQUENCE [LARGE SCALE GENOMIC DNA]</scope>
    <source>
        <strain evidence="2 3">cv. Gransden 2004</strain>
    </source>
</reference>
<sequence length="112" mass="12786">MSGNKMNPSTDSTSPVEEIFEPNVFDILKSVYVIELLSEVLSHHVSEGLFRSARVYSVLQVYHLIQRCATLFEKFLQILESDRGLIKCAHHASDLRNRVCELPCKVLCYDVN</sequence>
<gene>
    <name evidence="1" type="ORF">PHYPA_027883</name>
</gene>
<evidence type="ECO:0000313" key="3">
    <source>
        <dbReference type="Proteomes" id="UP000006727"/>
    </source>
</evidence>
<evidence type="ECO:0000313" key="1">
    <source>
        <dbReference type="EMBL" id="PNR29191.1"/>
    </source>
</evidence>
<dbReference type="EMBL" id="ABEU02000023">
    <property type="protein sequence ID" value="PNR29191.1"/>
    <property type="molecule type" value="Genomic_DNA"/>
</dbReference>
<organism evidence="1">
    <name type="scientific">Physcomitrium patens</name>
    <name type="common">Spreading-leaved earth moss</name>
    <name type="synonym">Physcomitrella patens</name>
    <dbReference type="NCBI Taxonomy" id="3218"/>
    <lineage>
        <taxon>Eukaryota</taxon>
        <taxon>Viridiplantae</taxon>
        <taxon>Streptophyta</taxon>
        <taxon>Embryophyta</taxon>
        <taxon>Bryophyta</taxon>
        <taxon>Bryophytina</taxon>
        <taxon>Bryopsida</taxon>
        <taxon>Funariidae</taxon>
        <taxon>Funariales</taxon>
        <taxon>Funariaceae</taxon>
        <taxon>Physcomitrium</taxon>
    </lineage>
</organism>